<name>A0A6N7ILR3_9FIRM</name>
<dbReference type="RefSeq" id="WP_152944807.1">
    <property type="nucleotide sequence ID" value="NZ_WHYR01000002.1"/>
</dbReference>
<comment type="caution">
    <text evidence="2">The sequence shown here is derived from an EMBL/GenBank/DDBJ whole genome shotgun (WGS) entry which is preliminary data.</text>
</comment>
<dbReference type="Gene3D" id="3.30.420.130">
    <property type="entry name" value="Dinitrogenase iron-molybdenum cofactor biosynthesis domain"/>
    <property type="match status" value="1"/>
</dbReference>
<sequence>MGCIAVKVAIAKWENSISPLFDVSRELLVAEVERGQAITRRLVRFVEGDWFSRIEQVVNQGVETLICGGISDFYYRHLLARGIRVIPWVTGEVEEVLQAFGQNELSGKKFAMPGSGRWRRRCRGGW</sequence>
<dbReference type="EMBL" id="WHYR01000002">
    <property type="protein sequence ID" value="MQL50891.1"/>
    <property type="molecule type" value="Genomic_DNA"/>
</dbReference>
<dbReference type="InterPro" id="IPR003731">
    <property type="entry name" value="Di-Nase_FeMo-co_biosynth"/>
</dbReference>
<dbReference type="AlphaFoldDB" id="A0A6N7ILR3"/>
<dbReference type="Proteomes" id="UP000441717">
    <property type="component" value="Unassembled WGS sequence"/>
</dbReference>
<feature type="domain" description="Dinitrogenase iron-molybdenum cofactor biosynthesis" evidence="1">
    <location>
        <begin position="14"/>
        <end position="101"/>
    </location>
</feature>
<proteinExistence type="predicted"/>
<keyword evidence="3" id="KW-1185">Reference proteome</keyword>
<organism evidence="2 3">
    <name type="scientific">Desulfofundulus thermobenzoicus</name>
    <dbReference type="NCBI Taxonomy" id="29376"/>
    <lineage>
        <taxon>Bacteria</taxon>
        <taxon>Bacillati</taxon>
        <taxon>Bacillota</taxon>
        <taxon>Clostridia</taxon>
        <taxon>Eubacteriales</taxon>
        <taxon>Peptococcaceae</taxon>
        <taxon>Desulfofundulus</taxon>
    </lineage>
</organism>
<protein>
    <recommendedName>
        <fullName evidence="1">Dinitrogenase iron-molybdenum cofactor biosynthesis domain-containing protein</fullName>
    </recommendedName>
</protein>
<reference evidence="2 3" key="1">
    <citation type="submission" date="2019-10" db="EMBL/GenBank/DDBJ databases">
        <title>Comparative genomics of sulfur disproportionating microorganisms.</title>
        <authorList>
            <person name="Ward L.M."/>
            <person name="Bertran E."/>
            <person name="Johnston D."/>
        </authorList>
    </citation>
    <scope>NUCLEOTIDE SEQUENCE [LARGE SCALE GENOMIC DNA]</scope>
    <source>
        <strain evidence="2 3">DSM 14055</strain>
    </source>
</reference>
<dbReference type="Pfam" id="PF02579">
    <property type="entry name" value="Nitro_FeMo-Co"/>
    <property type="match status" value="1"/>
</dbReference>
<evidence type="ECO:0000313" key="2">
    <source>
        <dbReference type="EMBL" id="MQL50891.1"/>
    </source>
</evidence>
<dbReference type="InterPro" id="IPR036105">
    <property type="entry name" value="DiNase_FeMo-co_biosyn_sf"/>
</dbReference>
<accession>A0A6N7ILR3</accession>
<evidence type="ECO:0000259" key="1">
    <source>
        <dbReference type="Pfam" id="PF02579"/>
    </source>
</evidence>
<gene>
    <name evidence="2" type="ORF">GFC01_01085</name>
</gene>
<evidence type="ECO:0000313" key="3">
    <source>
        <dbReference type="Proteomes" id="UP000441717"/>
    </source>
</evidence>
<dbReference type="OrthoDB" id="280278at2"/>
<dbReference type="SUPFAM" id="SSF53146">
    <property type="entry name" value="Nitrogenase accessory factor-like"/>
    <property type="match status" value="1"/>
</dbReference>